<evidence type="ECO:0000256" key="4">
    <source>
        <dbReference type="ARBA" id="ARBA00022475"/>
    </source>
</evidence>
<evidence type="ECO:0000256" key="1">
    <source>
        <dbReference type="ARBA" id="ARBA00004651"/>
    </source>
</evidence>
<dbReference type="GO" id="GO:0015385">
    <property type="term" value="F:sodium:proton antiporter activity"/>
    <property type="evidence" value="ECO:0007669"/>
    <property type="project" value="TreeGrafter"/>
</dbReference>
<dbReference type="InterPro" id="IPR007208">
    <property type="entry name" value="MrpF/PhaF-like"/>
</dbReference>
<evidence type="ECO:0000256" key="9">
    <source>
        <dbReference type="SAM" id="Phobius"/>
    </source>
</evidence>
<evidence type="ECO:0000313" key="10">
    <source>
        <dbReference type="EMBL" id="AHB49092.1"/>
    </source>
</evidence>
<dbReference type="GO" id="GO:0005886">
    <property type="term" value="C:plasma membrane"/>
    <property type="evidence" value="ECO:0007669"/>
    <property type="project" value="UniProtKB-SubCell"/>
</dbReference>
<comment type="subcellular location">
    <subcellularLocation>
        <location evidence="1 8">Cell membrane</location>
        <topology evidence="1 8">Multi-pass membrane protein</topology>
    </subcellularLocation>
</comment>
<evidence type="ECO:0000256" key="6">
    <source>
        <dbReference type="ARBA" id="ARBA00022989"/>
    </source>
</evidence>
<dbReference type="HOGENOM" id="CLU_125825_1_3_5"/>
<evidence type="ECO:0000256" key="8">
    <source>
        <dbReference type="PIRNR" id="PIRNR028784"/>
    </source>
</evidence>
<dbReference type="RefSeq" id="WP_023787904.1">
    <property type="nucleotide sequence ID" value="NC_022997.1"/>
</dbReference>
<accession>V5SF20</accession>
<dbReference type="STRING" id="1029756.W911_12845"/>
<dbReference type="OrthoDB" id="9800226at2"/>
<keyword evidence="8" id="KW-0050">Antiport</keyword>
<name>V5SF20_9HYPH</name>
<comment type="similarity">
    <text evidence="2 8">Belongs to the CPA3 antiporters (TC 2.A.63) subunit F family.</text>
</comment>
<proteinExistence type="inferred from homology"/>
<evidence type="ECO:0000256" key="5">
    <source>
        <dbReference type="ARBA" id="ARBA00022692"/>
    </source>
</evidence>
<dbReference type="PANTHER" id="PTHR34702:SF1">
    <property type="entry name" value="NA(+)_H(+) ANTIPORTER SUBUNIT F"/>
    <property type="match status" value="1"/>
</dbReference>
<dbReference type="AlphaFoldDB" id="V5SF20"/>
<sequence length="93" mass="10247">MSATILMWSVTIAHVLLAVAMVCQAIRFIRGPRAQDRVMAFDAFYVSSMLLLLTFGIRTGTTLYFEAALVISLLGFVSTVALAKFLMRGEVIE</sequence>
<keyword evidence="3 8" id="KW-0813">Transport</keyword>
<evidence type="ECO:0000313" key="11">
    <source>
        <dbReference type="Proteomes" id="UP000018542"/>
    </source>
</evidence>
<keyword evidence="7 8" id="KW-0472">Membrane</keyword>
<reference evidence="10 11" key="1">
    <citation type="journal article" date="2014" name="Genome Announc.">
        <title>Complete Genome Sequence of Hyphomicrobium nitrativorans Strain NL23, a Denitrifying Bacterium Isolated from Biofilm of a Methanol-Fed Denitrification System Treating Seawater at the Montreal Biodome.</title>
        <authorList>
            <person name="Martineau C."/>
            <person name="Villeneuve C."/>
            <person name="Mauffrey F."/>
            <person name="Villemur R."/>
        </authorList>
    </citation>
    <scope>NUCLEOTIDE SEQUENCE [LARGE SCALE GENOMIC DNA]</scope>
    <source>
        <strain evidence="10">NL23</strain>
    </source>
</reference>
<keyword evidence="4 8" id="KW-1003">Cell membrane</keyword>
<dbReference type="PIRSF" id="PIRSF028784">
    <property type="entry name" value="MrpF"/>
    <property type="match status" value="1"/>
</dbReference>
<dbReference type="KEGG" id="hni:W911_12845"/>
<dbReference type="PATRIC" id="fig|1029756.8.peg.2671"/>
<keyword evidence="5 9" id="KW-0812">Transmembrane</keyword>
<protein>
    <submittedName>
        <fullName evidence="10">Cation:proton antiporter</fullName>
    </submittedName>
</protein>
<gene>
    <name evidence="10" type="ORF">W911_12845</name>
</gene>
<dbReference type="Proteomes" id="UP000018542">
    <property type="component" value="Chromosome"/>
</dbReference>
<dbReference type="NCBIfam" id="NF004812">
    <property type="entry name" value="PRK06161.1"/>
    <property type="match status" value="1"/>
</dbReference>
<keyword evidence="11" id="KW-1185">Reference proteome</keyword>
<feature type="transmembrane region" description="Helical" evidence="9">
    <location>
        <begin position="6"/>
        <end position="26"/>
    </location>
</feature>
<keyword evidence="6 9" id="KW-1133">Transmembrane helix</keyword>
<feature type="transmembrane region" description="Helical" evidence="9">
    <location>
        <begin position="63"/>
        <end position="87"/>
    </location>
</feature>
<evidence type="ECO:0000256" key="3">
    <source>
        <dbReference type="ARBA" id="ARBA00022448"/>
    </source>
</evidence>
<dbReference type="Pfam" id="PF04066">
    <property type="entry name" value="MrpF_PhaF"/>
    <property type="match status" value="1"/>
</dbReference>
<dbReference type="EMBL" id="CP006912">
    <property type="protein sequence ID" value="AHB49092.1"/>
    <property type="molecule type" value="Genomic_DNA"/>
</dbReference>
<evidence type="ECO:0000256" key="2">
    <source>
        <dbReference type="ARBA" id="ARBA00009212"/>
    </source>
</evidence>
<organism evidence="10 11">
    <name type="scientific">Hyphomicrobium nitrativorans NL23</name>
    <dbReference type="NCBI Taxonomy" id="1029756"/>
    <lineage>
        <taxon>Bacteria</taxon>
        <taxon>Pseudomonadati</taxon>
        <taxon>Pseudomonadota</taxon>
        <taxon>Alphaproteobacteria</taxon>
        <taxon>Hyphomicrobiales</taxon>
        <taxon>Hyphomicrobiaceae</taxon>
        <taxon>Hyphomicrobium</taxon>
    </lineage>
</organism>
<dbReference type="PANTHER" id="PTHR34702">
    <property type="entry name" value="NA(+)/H(+) ANTIPORTER SUBUNIT F1"/>
    <property type="match status" value="1"/>
</dbReference>
<keyword evidence="8" id="KW-0406">Ion transport</keyword>
<feature type="transmembrane region" description="Helical" evidence="9">
    <location>
        <begin position="38"/>
        <end position="57"/>
    </location>
</feature>
<evidence type="ECO:0000256" key="7">
    <source>
        <dbReference type="ARBA" id="ARBA00023136"/>
    </source>
</evidence>